<keyword evidence="4 6" id="KW-0274">FAD</keyword>
<evidence type="ECO:0000313" key="10">
    <source>
        <dbReference type="EMBL" id="KEJ95332.1"/>
    </source>
</evidence>
<dbReference type="RefSeq" id="WP_037927517.1">
    <property type="nucleotide sequence ID" value="NZ_CP054606.1"/>
</dbReference>
<dbReference type="Pfam" id="PF02771">
    <property type="entry name" value="Acyl-CoA_dh_N"/>
    <property type="match status" value="1"/>
</dbReference>
<dbReference type="InterPro" id="IPR052161">
    <property type="entry name" value="Mycobact_Acyl-CoA_DH"/>
</dbReference>
<evidence type="ECO:0000256" key="4">
    <source>
        <dbReference type="ARBA" id="ARBA00022827"/>
    </source>
</evidence>
<dbReference type="InterPro" id="IPR013786">
    <property type="entry name" value="AcylCoA_DH/ox_N"/>
</dbReference>
<feature type="domain" description="Acyl-CoA dehydrogenase/oxidase N-terminal" evidence="9">
    <location>
        <begin position="19"/>
        <end position="125"/>
    </location>
</feature>
<dbReference type="GO" id="GO:0016627">
    <property type="term" value="F:oxidoreductase activity, acting on the CH-CH group of donors"/>
    <property type="evidence" value="ECO:0007669"/>
    <property type="project" value="InterPro"/>
</dbReference>
<evidence type="ECO:0000259" key="8">
    <source>
        <dbReference type="Pfam" id="PF02770"/>
    </source>
</evidence>
<dbReference type="SUPFAM" id="SSF47203">
    <property type="entry name" value="Acyl-CoA dehydrogenase C-terminal domain-like"/>
    <property type="match status" value="1"/>
</dbReference>
<evidence type="ECO:0000256" key="2">
    <source>
        <dbReference type="ARBA" id="ARBA00009347"/>
    </source>
</evidence>
<dbReference type="GeneID" id="68872522"/>
<accession>A0A073JC75</accession>
<comment type="similarity">
    <text evidence="2 6">Belongs to the acyl-CoA dehydrogenase family.</text>
</comment>
<dbReference type="FunFam" id="2.40.110.10:FF:000011">
    <property type="entry name" value="Acyl-CoA dehydrogenase FadE34"/>
    <property type="match status" value="1"/>
</dbReference>
<dbReference type="Gene3D" id="1.10.540.10">
    <property type="entry name" value="Acyl-CoA dehydrogenase/oxidase, N-terminal domain"/>
    <property type="match status" value="1"/>
</dbReference>
<dbReference type="InterPro" id="IPR009100">
    <property type="entry name" value="AcylCoA_DH/oxidase_NM_dom_sf"/>
</dbReference>
<evidence type="ECO:0000256" key="5">
    <source>
        <dbReference type="ARBA" id="ARBA00023002"/>
    </source>
</evidence>
<name>A0A073JC75_9RHOB</name>
<dbReference type="InterPro" id="IPR009075">
    <property type="entry name" value="AcylCo_DH/oxidase_C"/>
</dbReference>
<keyword evidence="3 6" id="KW-0285">Flavoprotein</keyword>
<feature type="domain" description="Acyl-CoA oxidase/dehydrogenase middle" evidence="8">
    <location>
        <begin position="131"/>
        <end position="225"/>
    </location>
</feature>
<dbReference type="Gene3D" id="1.20.140.10">
    <property type="entry name" value="Butyryl-CoA Dehydrogenase, subunit A, domain 3"/>
    <property type="match status" value="1"/>
</dbReference>
<dbReference type="Pfam" id="PF00441">
    <property type="entry name" value="Acyl-CoA_dh_1"/>
    <property type="match status" value="1"/>
</dbReference>
<dbReference type="SUPFAM" id="SSF56645">
    <property type="entry name" value="Acyl-CoA dehydrogenase NM domain-like"/>
    <property type="match status" value="1"/>
</dbReference>
<protein>
    <submittedName>
        <fullName evidence="10">Acyl-CoA dehydrogenase</fullName>
    </submittedName>
</protein>
<dbReference type="GO" id="GO:0005886">
    <property type="term" value="C:plasma membrane"/>
    <property type="evidence" value="ECO:0007669"/>
    <property type="project" value="TreeGrafter"/>
</dbReference>
<evidence type="ECO:0000256" key="3">
    <source>
        <dbReference type="ARBA" id="ARBA00022630"/>
    </source>
</evidence>
<keyword evidence="5 6" id="KW-0560">Oxidoreductase</keyword>
<evidence type="ECO:0000259" key="7">
    <source>
        <dbReference type="Pfam" id="PF00441"/>
    </source>
</evidence>
<evidence type="ECO:0000256" key="1">
    <source>
        <dbReference type="ARBA" id="ARBA00001974"/>
    </source>
</evidence>
<dbReference type="OrthoDB" id="5716984at2"/>
<dbReference type="Pfam" id="PF02770">
    <property type="entry name" value="Acyl-CoA_dh_M"/>
    <property type="match status" value="1"/>
</dbReference>
<dbReference type="InterPro" id="IPR037069">
    <property type="entry name" value="AcylCoA_DH/ox_N_sf"/>
</dbReference>
<dbReference type="Proteomes" id="UP000027746">
    <property type="component" value="Unassembled WGS sequence"/>
</dbReference>
<dbReference type="EMBL" id="JAMD01000007">
    <property type="protein sequence ID" value="KEJ95332.1"/>
    <property type="molecule type" value="Genomic_DNA"/>
</dbReference>
<comment type="caution">
    <text evidence="10">The sequence shown here is derived from an EMBL/GenBank/DDBJ whole genome shotgun (WGS) entry which is preliminary data.</text>
</comment>
<dbReference type="InterPro" id="IPR006091">
    <property type="entry name" value="Acyl-CoA_Oxase/DH_mid-dom"/>
</dbReference>
<sequence>MTQTAAVASERPSLETAGDTARAWLDANLPQGLREDILQEREPTFAELSEWESKLHKAGIIGATWPTQYGGGDLGLRAHLDISREIGRTPMPESVNSIGKELAGPIILAVGNERQKAEYLPAILEMRNIWCQGFSEPNAGSDLAGLRTKAEKTDDGWVINGQKIWTSGASKSSHCLLLARTGSVEDRHRGLVLFAVDTSLPGVDIREIKSIDGARHFCEVFFNDVVVPEADMLGSPDQGWAAATRVLSIERATNRMHRAWRFENQLQHLVSACAENPATRRLVEHDYARPLAEVAVNIELLKGHVETLVGSLIDGNEIGPRGSLPKMFWSEAHQDFSKLALDIVSRFPPDLSDPLRAVKRRMEDIYIKARAETIYAGTTEIQLGIIAKRILKLNWER</sequence>
<evidence type="ECO:0000256" key="6">
    <source>
        <dbReference type="RuleBase" id="RU362125"/>
    </source>
</evidence>
<dbReference type="GO" id="GO:0050660">
    <property type="term" value="F:flavin adenine dinucleotide binding"/>
    <property type="evidence" value="ECO:0007669"/>
    <property type="project" value="InterPro"/>
</dbReference>
<dbReference type="AlphaFoldDB" id="A0A073JC75"/>
<proteinExistence type="inferred from homology"/>
<reference evidence="10 11" key="1">
    <citation type="submission" date="2014-01" db="EMBL/GenBank/DDBJ databases">
        <title>Sulfitobacter sp. H3 (MCCC 1A00686) Genome Sequencing.</title>
        <authorList>
            <person name="Lai Q."/>
            <person name="Hong Z."/>
        </authorList>
    </citation>
    <scope>NUCLEOTIDE SEQUENCE [LARGE SCALE GENOMIC DNA]</scope>
    <source>
        <strain evidence="10 11">H3</strain>
    </source>
</reference>
<organism evidence="10 11">
    <name type="scientific">Pseudosulfitobacter pseudonitzschiae</name>
    <dbReference type="NCBI Taxonomy" id="1402135"/>
    <lineage>
        <taxon>Bacteria</taxon>
        <taxon>Pseudomonadati</taxon>
        <taxon>Pseudomonadota</taxon>
        <taxon>Alphaproteobacteria</taxon>
        <taxon>Rhodobacterales</taxon>
        <taxon>Roseobacteraceae</taxon>
        <taxon>Pseudosulfitobacter</taxon>
    </lineage>
</organism>
<evidence type="ECO:0000259" key="9">
    <source>
        <dbReference type="Pfam" id="PF02771"/>
    </source>
</evidence>
<dbReference type="PANTHER" id="PTHR43292">
    <property type="entry name" value="ACYL-COA DEHYDROGENASE"/>
    <property type="match status" value="1"/>
</dbReference>
<gene>
    <name evidence="10" type="ORF">SUH3_22665</name>
</gene>
<comment type="cofactor">
    <cofactor evidence="1 6">
        <name>FAD</name>
        <dbReference type="ChEBI" id="CHEBI:57692"/>
    </cofactor>
</comment>
<dbReference type="InterPro" id="IPR036250">
    <property type="entry name" value="AcylCo_DH-like_C"/>
</dbReference>
<evidence type="ECO:0000313" key="11">
    <source>
        <dbReference type="Proteomes" id="UP000027746"/>
    </source>
</evidence>
<dbReference type="InterPro" id="IPR046373">
    <property type="entry name" value="Acyl-CoA_Oxase/DH_mid-dom_sf"/>
</dbReference>
<feature type="domain" description="Acyl-CoA dehydrogenase/oxidase C-terminal" evidence="7">
    <location>
        <begin position="237"/>
        <end position="391"/>
    </location>
</feature>
<dbReference type="PANTHER" id="PTHR43292:SF3">
    <property type="entry name" value="ACYL-COA DEHYDROGENASE FADE29"/>
    <property type="match status" value="1"/>
</dbReference>
<keyword evidence="11" id="KW-1185">Reference proteome</keyword>
<dbReference type="Gene3D" id="2.40.110.10">
    <property type="entry name" value="Butyryl-CoA Dehydrogenase, subunit A, domain 2"/>
    <property type="match status" value="1"/>
</dbReference>